<dbReference type="InterPro" id="IPR006121">
    <property type="entry name" value="HMA_dom"/>
</dbReference>
<dbReference type="Gene3D" id="3.40.1110.10">
    <property type="entry name" value="Calcium-transporting ATPase, cytoplasmic domain N"/>
    <property type="match status" value="1"/>
</dbReference>
<dbReference type="SUPFAM" id="SSF81660">
    <property type="entry name" value="Metal cation-transporting ATPase, ATP-binding domain N"/>
    <property type="match status" value="1"/>
</dbReference>
<dbReference type="Proteomes" id="UP000245474">
    <property type="component" value="Unassembled WGS sequence"/>
</dbReference>
<proteinExistence type="inferred from homology"/>
<evidence type="ECO:0000256" key="12">
    <source>
        <dbReference type="ARBA" id="ARBA00023136"/>
    </source>
</evidence>
<comment type="similarity">
    <text evidence="2">Belongs to the cation transport ATPase (P-type) (TC 3.A.3) family. Type IB subfamily.</text>
</comment>
<feature type="domain" description="HMA" evidence="15">
    <location>
        <begin position="276"/>
        <end position="342"/>
    </location>
</feature>
<evidence type="ECO:0000256" key="5">
    <source>
        <dbReference type="ARBA" id="ARBA00022553"/>
    </source>
</evidence>
<dbReference type="Pfam" id="PF12156">
    <property type="entry name" value="ATPase-cat_bd"/>
    <property type="match status" value="1"/>
</dbReference>
<dbReference type="InterPro" id="IPR018303">
    <property type="entry name" value="ATPase_P-typ_P_site"/>
</dbReference>
<dbReference type="SUPFAM" id="SSF56784">
    <property type="entry name" value="HAD-like"/>
    <property type="match status" value="1"/>
</dbReference>
<dbReference type="GO" id="GO:0043682">
    <property type="term" value="F:P-type divalent copper transporter activity"/>
    <property type="evidence" value="ECO:0007669"/>
    <property type="project" value="TreeGrafter"/>
</dbReference>
<dbReference type="SUPFAM" id="SSF81665">
    <property type="entry name" value="Calcium ATPase, transmembrane domain M"/>
    <property type="match status" value="1"/>
</dbReference>
<dbReference type="InterPro" id="IPR023298">
    <property type="entry name" value="ATPase_P-typ_TM_dom_sf"/>
</dbReference>
<dbReference type="GO" id="GO:0005507">
    <property type="term" value="F:copper ion binding"/>
    <property type="evidence" value="ECO:0007669"/>
    <property type="project" value="TreeGrafter"/>
</dbReference>
<feature type="compositionally biased region" description="Basic residues" evidence="13">
    <location>
        <begin position="82"/>
        <end position="114"/>
    </location>
</feature>
<dbReference type="FunFam" id="2.70.150.10:FF:000002">
    <property type="entry name" value="Copper-transporting ATPase 1, putative"/>
    <property type="match status" value="1"/>
</dbReference>
<accession>A0A2U2N0L1</accession>
<dbReference type="CDD" id="cd00371">
    <property type="entry name" value="HMA"/>
    <property type="match status" value="1"/>
</dbReference>
<feature type="compositionally biased region" description="Basic residues" evidence="13">
    <location>
        <begin position="38"/>
        <end position="60"/>
    </location>
</feature>
<keyword evidence="17" id="KW-1185">Reference proteome</keyword>
<evidence type="ECO:0000256" key="10">
    <source>
        <dbReference type="ARBA" id="ARBA00022989"/>
    </source>
</evidence>
<dbReference type="PRINTS" id="PR00119">
    <property type="entry name" value="CATATPASE"/>
</dbReference>
<dbReference type="EMBL" id="QFFI01000018">
    <property type="protein sequence ID" value="PWG62494.1"/>
    <property type="molecule type" value="Genomic_DNA"/>
</dbReference>
<dbReference type="InterPro" id="IPR036163">
    <property type="entry name" value="HMA_dom_sf"/>
</dbReference>
<comment type="caution">
    <text evidence="16">The sequence shown here is derived from an EMBL/GenBank/DDBJ whole genome shotgun (WGS) entry which is preliminary data.</text>
</comment>
<dbReference type="Pfam" id="PF00403">
    <property type="entry name" value="HMA"/>
    <property type="match status" value="1"/>
</dbReference>
<keyword evidence="11" id="KW-0406">Ion transport</keyword>
<dbReference type="PROSITE" id="PS50846">
    <property type="entry name" value="HMA_2"/>
    <property type="match status" value="1"/>
</dbReference>
<feature type="transmembrane region" description="Helical" evidence="14">
    <location>
        <begin position="1020"/>
        <end position="1038"/>
    </location>
</feature>
<dbReference type="InterPro" id="IPR023214">
    <property type="entry name" value="HAD_sf"/>
</dbReference>
<dbReference type="NCBIfam" id="TIGR01494">
    <property type="entry name" value="ATPase_P-type"/>
    <property type="match status" value="2"/>
</dbReference>
<feature type="transmembrane region" description="Helical" evidence="14">
    <location>
        <begin position="642"/>
        <end position="664"/>
    </location>
</feature>
<feature type="transmembrane region" description="Helical" evidence="14">
    <location>
        <begin position="430"/>
        <end position="452"/>
    </location>
</feature>
<dbReference type="GO" id="GO:0005524">
    <property type="term" value="F:ATP binding"/>
    <property type="evidence" value="ECO:0007669"/>
    <property type="project" value="InterPro"/>
</dbReference>
<evidence type="ECO:0000256" key="8">
    <source>
        <dbReference type="ARBA" id="ARBA00022842"/>
    </source>
</evidence>
<evidence type="ECO:0000256" key="4">
    <source>
        <dbReference type="ARBA" id="ARBA00022475"/>
    </source>
</evidence>
<feature type="transmembrane region" description="Helical" evidence="14">
    <location>
        <begin position="998"/>
        <end position="1014"/>
    </location>
</feature>
<dbReference type="CDD" id="cd02079">
    <property type="entry name" value="P-type_ATPase_HM"/>
    <property type="match status" value="1"/>
</dbReference>
<evidence type="ECO:0000256" key="2">
    <source>
        <dbReference type="ARBA" id="ARBA00006024"/>
    </source>
</evidence>
<evidence type="ECO:0000313" key="16">
    <source>
        <dbReference type="EMBL" id="PWG62494.1"/>
    </source>
</evidence>
<keyword evidence="6 14" id="KW-0812">Transmembrane</keyword>
<feature type="transmembrane region" description="Helical" evidence="14">
    <location>
        <begin position="397"/>
        <end position="418"/>
    </location>
</feature>
<evidence type="ECO:0000256" key="6">
    <source>
        <dbReference type="ARBA" id="ARBA00022692"/>
    </source>
</evidence>
<dbReference type="GO" id="GO:0016887">
    <property type="term" value="F:ATP hydrolysis activity"/>
    <property type="evidence" value="ECO:0007669"/>
    <property type="project" value="InterPro"/>
</dbReference>
<dbReference type="InterPro" id="IPR001757">
    <property type="entry name" value="P_typ_ATPase"/>
</dbReference>
<feature type="compositionally biased region" description="Low complexity" evidence="13">
    <location>
        <begin position="155"/>
        <end position="174"/>
    </location>
</feature>
<dbReference type="Pfam" id="PF00122">
    <property type="entry name" value="E1-E2_ATPase"/>
    <property type="match status" value="1"/>
</dbReference>
<evidence type="ECO:0000256" key="3">
    <source>
        <dbReference type="ARBA" id="ARBA00022448"/>
    </source>
</evidence>
<dbReference type="InterPro" id="IPR036412">
    <property type="entry name" value="HAD-like_sf"/>
</dbReference>
<feature type="transmembrane region" description="Helical" evidence="14">
    <location>
        <begin position="610"/>
        <end position="630"/>
    </location>
</feature>
<evidence type="ECO:0000259" key="15">
    <source>
        <dbReference type="PROSITE" id="PS50846"/>
    </source>
</evidence>
<evidence type="ECO:0000256" key="13">
    <source>
        <dbReference type="SAM" id="MobiDB-lite"/>
    </source>
</evidence>
<dbReference type="InterPro" id="IPR023299">
    <property type="entry name" value="ATPase_P-typ_cyto_dom_N"/>
</dbReference>
<dbReference type="SUPFAM" id="SSF81653">
    <property type="entry name" value="Calcium ATPase, transduction domain A"/>
    <property type="match status" value="1"/>
</dbReference>
<dbReference type="PROSITE" id="PS00154">
    <property type="entry name" value="ATPASE_E1_E2"/>
    <property type="match status" value="1"/>
</dbReference>
<evidence type="ECO:0000256" key="14">
    <source>
        <dbReference type="SAM" id="Phobius"/>
    </source>
</evidence>
<keyword evidence="3" id="KW-0813">Transport</keyword>
<organism evidence="16 17">
    <name type="scientific">Sediminicurvatus halobius</name>
    <dbReference type="NCBI Taxonomy" id="2182432"/>
    <lineage>
        <taxon>Bacteria</taxon>
        <taxon>Pseudomonadati</taxon>
        <taxon>Pseudomonadota</taxon>
        <taxon>Gammaproteobacteria</taxon>
        <taxon>Chromatiales</taxon>
        <taxon>Ectothiorhodospiraceae</taxon>
        <taxon>Sediminicurvatus</taxon>
    </lineage>
</organism>
<dbReference type="Gene3D" id="2.70.150.10">
    <property type="entry name" value="Calcium-transporting ATPase, cytoplasmic transduction domain A"/>
    <property type="match status" value="1"/>
</dbReference>
<keyword evidence="12 14" id="KW-0472">Membrane</keyword>
<protein>
    <recommendedName>
        <fullName evidence="15">HMA domain-containing protein</fullName>
    </recommendedName>
</protein>
<dbReference type="GO" id="GO:0055070">
    <property type="term" value="P:copper ion homeostasis"/>
    <property type="evidence" value="ECO:0007669"/>
    <property type="project" value="TreeGrafter"/>
</dbReference>
<dbReference type="PANTHER" id="PTHR43520">
    <property type="entry name" value="ATP7, ISOFORM B"/>
    <property type="match status" value="1"/>
</dbReference>
<evidence type="ECO:0000256" key="11">
    <source>
        <dbReference type="ARBA" id="ARBA00023065"/>
    </source>
</evidence>
<evidence type="ECO:0000256" key="7">
    <source>
        <dbReference type="ARBA" id="ARBA00022723"/>
    </source>
</evidence>
<dbReference type="Gene3D" id="3.30.70.100">
    <property type="match status" value="1"/>
</dbReference>
<feature type="transmembrane region" description="Helical" evidence="14">
    <location>
        <begin position="364"/>
        <end position="385"/>
    </location>
</feature>
<dbReference type="Gene3D" id="3.40.50.1000">
    <property type="entry name" value="HAD superfamily/HAD-like"/>
    <property type="match status" value="2"/>
</dbReference>
<keyword evidence="5" id="KW-0597">Phosphoprotein</keyword>
<dbReference type="InterPro" id="IPR008250">
    <property type="entry name" value="ATPase_P-typ_transduc_dom_A_sf"/>
</dbReference>
<evidence type="ECO:0000313" key="17">
    <source>
        <dbReference type="Proteomes" id="UP000245474"/>
    </source>
</evidence>
<dbReference type="SUPFAM" id="SSF55008">
    <property type="entry name" value="HMA, heavy metal-associated domain"/>
    <property type="match status" value="1"/>
</dbReference>
<keyword evidence="7" id="KW-0479">Metal-binding</keyword>
<sequence length="1060" mass="110250">MPALPAARPPVSAPPSGGTSDVRHHPQRPLVPAVLGLVRHRAAAGGGGRRHRHRDHRHAARGQPRGGGLPARRSALPECRGRARGRAAPRHRCERCPARRGRHPQRASPRRPRRAGADPTHPGPCHPRPAGPAPDPGAGGRRPLSGPASGRARGRSLPGTGTGGRRLAAAAAAPRGRDPRPSRGRGAAVSGCYHCGEPLPAGKPRTVVVSGEAQPVCCAGCAAVASLIAGAGLQDFYRFRSAPAPRPEQAGGEDWSAWDADAAQSGSVRTRADGAREVVLLLEGLRCAACGWLIEHLLGRAPGVREVSVNPATARALVVWNPARTGLGALLARLDGLGYRPHPLTPGEHTPAALRERRAALRRLAVAGLGMMQVMMYAVGLYAGGIHQGMDPAIETLLRWVSALVATPVALYAGWPFFRGAWRDLRARRPGMDVPVALAVGGAYLASLWHTVQGQGEVYFDSVTMFVFFLTLARFLELGARQRAGRASTALGRLLPATALRLDGNGEARVPLAALRVGDRLRVRPGEAVPADGCVLAGHSHLDESLLTGEPLPRHRGPGDVVVGGSTNTAGALEIRVTRLGADSVLSSVMRLLERAQAERPRVARLADHTARYFVLAVLLAAGATALAWWQIDPGRAFEVTLAVLVITCPCALSLATPSALVAATSGLARHGLLVARADALERLAGIRQVVLDKTGTLTRGRITLTATTPLGALPEAECRALAASLEAEAGHPLARAFDGEARADGIEAIESIPGAGVEGRWQGQRLRLGRPDWVAALARTSHRFAKRGRGDGGQDKARESPGAQAYLRVRRAPGPSATPDCPPDPRPQPRIGEMCGLAGITAPAGQDDGATVVMLGTEAGLLARFRLQDEPRPEAAAAVEALREAGLAVSIASGDARGPVSAVARSLGIDDWHAGLDPAGKLAVLARKRDDGAVAMVGDGVNDAPVLAGADVSVAMGSGAALAHGSADLLLVGERLAGLAEAVRLARRTRGVIRQNLAWAAGYNALALPLAALGQVPPWAAAIGMSASSVLVVLNATRLARRAPDRETPAAPALQEATS</sequence>
<gene>
    <name evidence="16" type="ORF">DEM34_11970</name>
</gene>
<keyword evidence="8" id="KW-0460">Magnesium</keyword>
<comment type="subcellular location">
    <subcellularLocation>
        <location evidence="1">Cell membrane</location>
        <topology evidence="1">Multi-pass membrane protein</topology>
    </subcellularLocation>
</comment>
<feature type="compositionally biased region" description="Pro residues" evidence="13">
    <location>
        <begin position="121"/>
        <end position="135"/>
    </location>
</feature>
<keyword evidence="10 14" id="KW-1133">Transmembrane helix</keyword>
<dbReference type="InterPro" id="IPR059000">
    <property type="entry name" value="ATPase_P-type_domA"/>
</dbReference>
<evidence type="ECO:0000256" key="9">
    <source>
        <dbReference type="ARBA" id="ARBA00022967"/>
    </source>
</evidence>
<feature type="transmembrane region" description="Helical" evidence="14">
    <location>
        <begin position="458"/>
        <end position="476"/>
    </location>
</feature>
<feature type="region of interest" description="Disordered" evidence="13">
    <location>
        <begin position="1"/>
        <end position="186"/>
    </location>
</feature>
<keyword evidence="4" id="KW-1003">Cell membrane</keyword>
<dbReference type="AlphaFoldDB" id="A0A2U2N0L1"/>
<dbReference type="GO" id="GO:0005886">
    <property type="term" value="C:plasma membrane"/>
    <property type="evidence" value="ECO:0007669"/>
    <property type="project" value="UniProtKB-SubCell"/>
</dbReference>
<dbReference type="Pfam" id="PF00702">
    <property type="entry name" value="Hydrolase"/>
    <property type="match status" value="1"/>
</dbReference>
<keyword evidence="9" id="KW-1278">Translocase</keyword>
<dbReference type="PANTHER" id="PTHR43520:SF5">
    <property type="entry name" value="CATION-TRANSPORTING P-TYPE ATPASE-RELATED"/>
    <property type="match status" value="1"/>
</dbReference>
<reference evidence="16 17" key="1">
    <citation type="submission" date="2018-05" db="EMBL/GenBank/DDBJ databases">
        <title>Spiribacter halobius sp. nov., a moderately halophilic bacterium isolated from marine solar saltern.</title>
        <authorList>
            <person name="Zheng W.-S."/>
            <person name="Lu D.-C."/>
            <person name="Du Z.-J."/>
        </authorList>
    </citation>
    <scope>NUCLEOTIDE SEQUENCE [LARGE SCALE GENOMIC DNA]</scope>
    <source>
        <strain evidence="16 17">E85</strain>
    </source>
</reference>
<dbReference type="InterPro" id="IPR021993">
    <property type="entry name" value="ATPase-cat-bd"/>
</dbReference>
<evidence type="ECO:0000256" key="1">
    <source>
        <dbReference type="ARBA" id="ARBA00004651"/>
    </source>
</evidence>
<name>A0A2U2N0L1_9GAMM</name>